<dbReference type="AlphaFoldDB" id="A0A917F9X9"/>
<gene>
    <name evidence="1" type="ORF">GCM10007301_20610</name>
</gene>
<evidence type="ECO:0000313" key="1">
    <source>
        <dbReference type="EMBL" id="GGF60737.1"/>
    </source>
</evidence>
<protein>
    <recommendedName>
        <fullName evidence="3">DUF2093 domain-containing protein</fullName>
    </recommendedName>
</protein>
<comment type="caution">
    <text evidence="1">The sequence shown here is derived from an EMBL/GenBank/DDBJ whole genome shotgun (WGS) entry which is preliminary data.</text>
</comment>
<dbReference type="Pfam" id="PF09866">
    <property type="entry name" value="DUF2093"/>
    <property type="match status" value="1"/>
</dbReference>
<dbReference type="Proteomes" id="UP000606044">
    <property type="component" value="Unassembled WGS sequence"/>
</dbReference>
<evidence type="ECO:0008006" key="3">
    <source>
        <dbReference type="Google" id="ProtNLM"/>
    </source>
</evidence>
<keyword evidence="2" id="KW-1185">Reference proteome</keyword>
<dbReference type="EMBL" id="BMCT01000002">
    <property type="protein sequence ID" value="GGF60737.1"/>
    <property type="molecule type" value="Genomic_DNA"/>
</dbReference>
<dbReference type="InterPro" id="IPR018661">
    <property type="entry name" value="DUF2093"/>
</dbReference>
<name>A0A917F9X9_9HYPH</name>
<reference evidence="1" key="1">
    <citation type="journal article" date="2014" name="Int. J. Syst. Evol. Microbiol.">
        <title>Complete genome sequence of Corynebacterium casei LMG S-19264T (=DSM 44701T), isolated from a smear-ripened cheese.</title>
        <authorList>
            <consortium name="US DOE Joint Genome Institute (JGI-PGF)"/>
            <person name="Walter F."/>
            <person name="Albersmeier A."/>
            <person name="Kalinowski J."/>
            <person name="Ruckert C."/>
        </authorList>
    </citation>
    <scope>NUCLEOTIDE SEQUENCE</scope>
    <source>
        <strain evidence="1">CCM 7897</strain>
    </source>
</reference>
<reference evidence="1" key="2">
    <citation type="submission" date="2020-09" db="EMBL/GenBank/DDBJ databases">
        <authorList>
            <person name="Sun Q."/>
            <person name="Sedlacek I."/>
        </authorList>
    </citation>
    <scope>NUCLEOTIDE SEQUENCE</scope>
    <source>
        <strain evidence="1">CCM 7897</strain>
    </source>
</reference>
<proteinExistence type="predicted"/>
<evidence type="ECO:0000313" key="2">
    <source>
        <dbReference type="Proteomes" id="UP000606044"/>
    </source>
</evidence>
<organism evidence="1 2">
    <name type="scientific">Azorhizobium oxalatiphilum</name>
    <dbReference type="NCBI Taxonomy" id="980631"/>
    <lineage>
        <taxon>Bacteria</taxon>
        <taxon>Pseudomonadati</taxon>
        <taxon>Pseudomonadota</taxon>
        <taxon>Alphaproteobacteria</taxon>
        <taxon>Hyphomicrobiales</taxon>
        <taxon>Xanthobacteraceae</taxon>
        <taxon>Azorhizobium</taxon>
    </lineage>
</organism>
<sequence length="75" mass="8804">MNRFERFPEPQGEAEIRYLDGEFRILRPGSFVRCAVTDQQIPLDELRYWSVDLQEAYADPQAVLKRTMELPKSEG</sequence>
<dbReference type="RefSeq" id="WP_188578105.1">
    <property type="nucleotide sequence ID" value="NZ_BMCT01000002.1"/>
</dbReference>
<accession>A0A917F9X9</accession>